<dbReference type="Proteomes" id="UP000002275">
    <property type="component" value="Chromosome I"/>
</dbReference>
<name>A0A3Q0L723_VIBVU</name>
<dbReference type="AlphaFoldDB" id="A0A3Q0L723"/>
<evidence type="ECO:0000313" key="2">
    <source>
        <dbReference type="Proteomes" id="UP000002275"/>
    </source>
</evidence>
<reference evidence="1 2" key="3">
    <citation type="journal article" date="2011" name="Mol. Syst. Biol.">
        <title>Integrative genome-scale metabolic analysis of Vibrio vulnificus for drug targeting and discovery.</title>
        <authorList>
            <person name="Kim H.U."/>
            <person name="Kim S.Y."/>
            <person name="Jeong H."/>
            <person name="Kim T.Y."/>
            <person name="Kim J.J."/>
            <person name="Choy H.E."/>
            <person name="Yi K.Y."/>
            <person name="Rhee J.H."/>
            <person name="Lee S.Y."/>
        </authorList>
    </citation>
    <scope>NUCLEOTIDE SEQUENCE [LARGE SCALE GENOMIC DNA]</scope>
    <source>
        <strain evidence="1 2">CMCP6</strain>
    </source>
</reference>
<dbReference type="KEGG" id="vvu:VV1_3072"/>
<reference evidence="2" key="1">
    <citation type="submission" date="2002-12" db="EMBL/GenBank/DDBJ databases">
        <title>Complete genome sequence of Vibrio vulnificus CMCP6.</title>
        <authorList>
            <person name="Rhee J.H."/>
            <person name="Kim S.Y."/>
            <person name="Chung S.S."/>
            <person name="Kim J.J."/>
            <person name="Moon Y.H."/>
            <person name="Jeong H."/>
            <person name="Choy H.E."/>
        </authorList>
    </citation>
    <scope>NUCLEOTIDE SEQUENCE [LARGE SCALE GENOMIC DNA]</scope>
    <source>
        <strain evidence="2">CMCP6</strain>
    </source>
</reference>
<gene>
    <name evidence="1" type="ordered locus">VV1_3072</name>
</gene>
<dbReference type="EMBL" id="AE016795">
    <property type="protein sequence ID" value="AAO11396.2"/>
    <property type="molecule type" value="Genomic_DNA"/>
</dbReference>
<organism evidence="1 2">
    <name type="scientific">Vibrio vulnificus (strain CMCP6)</name>
    <dbReference type="NCBI Taxonomy" id="216895"/>
    <lineage>
        <taxon>Bacteria</taxon>
        <taxon>Pseudomonadati</taxon>
        <taxon>Pseudomonadota</taxon>
        <taxon>Gammaproteobacteria</taxon>
        <taxon>Vibrionales</taxon>
        <taxon>Vibrionaceae</taxon>
        <taxon>Vibrio</taxon>
    </lineage>
</organism>
<proteinExistence type="predicted"/>
<accession>A0A3Q0L723</accession>
<reference evidence="1 2" key="2">
    <citation type="journal article" date="2003" name="Infect. Immun.">
        <title>Characterization and pathogenic significance of Vibrio vulnificus antigens preferentially expressed in septicemic patients.</title>
        <authorList>
            <person name="Kim Y.R."/>
            <person name="Lee S.E."/>
            <person name="Kim C.M."/>
            <person name="Kim S.Y."/>
            <person name="Shin E.K."/>
            <person name="Shin D.H."/>
            <person name="Chung S.S."/>
            <person name="Choy H.E."/>
            <person name="Progulske-Fox A."/>
            <person name="Hillman J.D."/>
            <person name="Handfield M."/>
            <person name="Rhee J.H."/>
        </authorList>
    </citation>
    <scope>NUCLEOTIDE SEQUENCE [LARGE SCALE GENOMIC DNA]</scope>
    <source>
        <strain evidence="1 2">CMCP6</strain>
    </source>
</reference>
<sequence>MRYPFFMPAESAKGGKPKVALILLLAHNHQKRQIHHAVCASTQNEDSIMTLHRRTYYGLIHHGMKALLLDRIGHFTEDEYHHYLGITTGKTTCFSMTDDELEVTVENLRTEGYLEDMKRVIAQFQGAA</sequence>
<evidence type="ECO:0000313" key="1">
    <source>
        <dbReference type="EMBL" id="AAO11396.2"/>
    </source>
</evidence>
<protein>
    <submittedName>
        <fullName evidence="1">Mu-like prophage protein gp16</fullName>
    </submittedName>
</protein>